<reference evidence="2 3" key="1">
    <citation type="journal article" date="2020" name="Microb. Ecol.">
        <title>Ecogenomics of the Marine Benthic Filamentous Cyanobacterium Adonisia.</title>
        <authorList>
            <person name="Walter J.M."/>
            <person name="Coutinho F.H."/>
            <person name="Leomil L."/>
            <person name="Hargreaves P.I."/>
            <person name="Campeao M.E."/>
            <person name="Vieira V.V."/>
            <person name="Silva B.S."/>
            <person name="Fistarol G.O."/>
            <person name="Salomon P.S."/>
            <person name="Sawabe T."/>
            <person name="Mino S."/>
            <person name="Hosokawa M."/>
            <person name="Miyashita H."/>
            <person name="Maruyama F."/>
            <person name="van Verk M.C."/>
            <person name="Dutilh B.E."/>
            <person name="Thompson C.C."/>
            <person name="Thompson F.L."/>
        </authorList>
    </citation>
    <scope>NUCLEOTIDE SEQUENCE [LARGE SCALE GENOMIC DNA]</scope>
    <source>
        <strain evidence="2 3">CCMR0081</strain>
    </source>
</reference>
<feature type="transmembrane region" description="Helical" evidence="1">
    <location>
        <begin position="12"/>
        <end position="33"/>
    </location>
</feature>
<protein>
    <submittedName>
        <fullName evidence="2">Uncharacterized protein</fullName>
    </submittedName>
</protein>
<keyword evidence="1" id="KW-1133">Transmembrane helix</keyword>
<proteinExistence type="predicted"/>
<sequence>MLSRCTLMVGELVALLFFEYFLAAKVFLDIGFLSQRQPPAVLKPLTLKNRFSIATEVNRELF</sequence>
<organism evidence="2 3">
    <name type="scientific">Adonisia turfae CCMR0081</name>
    <dbReference type="NCBI Taxonomy" id="2292702"/>
    <lineage>
        <taxon>Bacteria</taxon>
        <taxon>Bacillati</taxon>
        <taxon>Cyanobacteriota</taxon>
        <taxon>Adonisia</taxon>
        <taxon>Adonisia turfae</taxon>
    </lineage>
</organism>
<evidence type="ECO:0000313" key="2">
    <source>
        <dbReference type="EMBL" id="NEZ54347.1"/>
    </source>
</evidence>
<keyword evidence="3" id="KW-1185">Reference proteome</keyword>
<evidence type="ECO:0000256" key="1">
    <source>
        <dbReference type="SAM" id="Phobius"/>
    </source>
</evidence>
<accession>A0A6M0RDH5</accession>
<keyword evidence="1" id="KW-0472">Membrane</keyword>
<keyword evidence="1" id="KW-0812">Transmembrane</keyword>
<dbReference type="AlphaFoldDB" id="A0A6M0RDH5"/>
<name>A0A6M0RDH5_9CYAN</name>
<evidence type="ECO:0000313" key="3">
    <source>
        <dbReference type="Proteomes" id="UP000481033"/>
    </source>
</evidence>
<dbReference type="EMBL" id="QXHD01000003">
    <property type="protein sequence ID" value="NEZ54347.1"/>
    <property type="molecule type" value="Genomic_DNA"/>
</dbReference>
<comment type="caution">
    <text evidence="2">The sequence shown here is derived from an EMBL/GenBank/DDBJ whole genome shotgun (WGS) entry which is preliminary data.</text>
</comment>
<gene>
    <name evidence="2" type="ORF">DXZ20_01260</name>
</gene>
<dbReference type="Proteomes" id="UP000481033">
    <property type="component" value="Unassembled WGS sequence"/>
</dbReference>